<dbReference type="RefSeq" id="WP_086582716.1">
    <property type="nucleotide sequence ID" value="NZ_JAQDXN010000001.1"/>
</dbReference>
<feature type="transmembrane region" description="Helical" evidence="1">
    <location>
        <begin position="57"/>
        <end position="75"/>
    </location>
</feature>
<dbReference type="Proteomes" id="UP000194606">
    <property type="component" value="Unassembled WGS sequence"/>
</dbReference>
<dbReference type="AlphaFoldDB" id="A0A252CD13"/>
<keyword evidence="1" id="KW-0812">Transmembrane</keyword>
<accession>A0A252CD13</accession>
<evidence type="ECO:0000256" key="1">
    <source>
        <dbReference type="SAM" id="Phobius"/>
    </source>
</evidence>
<proteinExistence type="predicted"/>
<comment type="caution">
    <text evidence="2">The sequence shown here is derived from an EMBL/GenBank/DDBJ whole genome shotgun (WGS) entry which is preliminary data.</text>
</comment>
<protein>
    <submittedName>
        <fullName evidence="2">Uncharacterized protein</fullName>
    </submittedName>
</protein>
<keyword evidence="1" id="KW-0472">Membrane</keyword>
<feature type="transmembrane region" description="Helical" evidence="1">
    <location>
        <begin position="6"/>
        <end position="29"/>
    </location>
</feature>
<organism evidence="2 3">
    <name type="scientific">Lactococcus petauri</name>
    <dbReference type="NCBI Taxonomy" id="1940789"/>
    <lineage>
        <taxon>Bacteria</taxon>
        <taxon>Bacillati</taxon>
        <taxon>Bacillota</taxon>
        <taxon>Bacilli</taxon>
        <taxon>Lactobacillales</taxon>
        <taxon>Streptococcaceae</taxon>
        <taxon>Lactococcus</taxon>
    </lineage>
</organism>
<evidence type="ECO:0000313" key="2">
    <source>
        <dbReference type="EMBL" id="OUK04408.1"/>
    </source>
</evidence>
<reference evidence="2 3" key="1">
    <citation type="submission" date="2017-02" db="EMBL/GenBank/DDBJ databases">
        <authorList>
            <person name="Peterson S.W."/>
        </authorList>
    </citation>
    <scope>NUCLEOTIDE SEQUENCE [LARGE SCALE GENOMIC DNA]</scope>
    <source>
        <strain evidence="2">159469</strain>
    </source>
</reference>
<dbReference type="EMBL" id="MUIZ01000003">
    <property type="protein sequence ID" value="OUK04408.1"/>
    <property type="molecule type" value="Genomic_DNA"/>
</dbReference>
<name>A0A252CD13_9LACT</name>
<keyword evidence="1" id="KW-1133">Transmembrane helix</keyword>
<evidence type="ECO:0000313" key="3">
    <source>
        <dbReference type="Proteomes" id="UP000194606"/>
    </source>
</evidence>
<sequence length="83" mass="9801">MVDNLSTWSLLSPLVMTVLVSYAIAWYYRENYDPKYYLRAYILYTIAFLITSPVWHIPLILILGIILLGAVVLIFRNQHYFDK</sequence>
<gene>
    <name evidence="2" type="ORF">BZZ03_05235</name>
</gene>